<dbReference type="InterPro" id="IPR027413">
    <property type="entry name" value="GROEL-like_equatorial_sf"/>
</dbReference>
<sequence length="284" mass="32516">MFLVDAELATARMNGIIRRRVWCHFPVIFLGLFWPMYAYPLLSPCVTISKKNSPDSSTALLSHSYQNTLSFISKIRSLRCHTSYKEERILNFPIATTRYTSIMHWILEEPIFECCSAVVIHTASTRLCDGAQFEYDCNLYNYILNEASFYSSNCIQYQVLLPCSCDSPLPKFLNLKNLELKGYYSAYEYKLIPQPVESCSKLQNLCIEKAGIVPGDGDAFVHQSALVLAIKEKIKNADERLGADIIQKCYRMVKWAGIGRNSIESKWEFGCNAITDKYENLVEW</sequence>
<accession>A0A2U1PTC1</accession>
<feature type="transmembrane region" description="Helical" evidence="1">
    <location>
        <begin position="21"/>
        <end position="42"/>
    </location>
</feature>
<dbReference type="STRING" id="35608.A0A2U1PTC1"/>
<gene>
    <name evidence="2" type="ORF">CTI12_AA064300</name>
</gene>
<dbReference type="Gene3D" id="1.10.560.10">
    <property type="entry name" value="GroEL-like equatorial domain"/>
    <property type="match status" value="1"/>
</dbReference>
<evidence type="ECO:0000256" key="1">
    <source>
        <dbReference type="SAM" id="Phobius"/>
    </source>
</evidence>
<protein>
    <submittedName>
        <fullName evidence="2">RUBISCO SUBUNIT BINDING-protein ALPHA SUBUNIT</fullName>
    </submittedName>
</protein>
<dbReference type="Proteomes" id="UP000245207">
    <property type="component" value="Unassembled WGS sequence"/>
</dbReference>
<keyword evidence="1" id="KW-0812">Transmembrane</keyword>
<keyword evidence="1" id="KW-0472">Membrane</keyword>
<evidence type="ECO:0000313" key="3">
    <source>
        <dbReference type="Proteomes" id="UP000245207"/>
    </source>
</evidence>
<reference evidence="2 3" key="1">
    <citation type="journal article" date="2018" name="Mol. Plant">
        <title>The genome of Artemisia annua provides insight into the evolution of Asteraceae family and artemisinin biosynthesis.</title>
        <authorList>
            <person name="Shen Q."/>
            <person name="Zhang L."/>
            <person name="Liao Z."/>
            <person name="Wang S."/>
            <person name="Yan T."/>
            <person name="Shi P."/>
            <person name="Liu M."/>
            <person name="Fu X."/>
            <person name="Pan Q."/>
            <person name="Wang Y."/>
            <person name="Lv Z."/>
            <person name="Lu X."/>
            <person name="Zhang F."/>
            <person name="Jiang W."/>
            <person name="Ma Y."/>
            <person name="Chen M."/>
            <person name="Hao X."/>
            <person name="Li L."/>
            <person name="Tang Y."/>
            <person name="Lv G."/>
            <person name="Zhou Y."/>
            <person name="Sun X."/>
            <person name="Brodelius P.E."/>
            <person name="Rose J.K.C."/>
            <person name="Tang K."/>
        </authorList>
    </citation>
    <scope>NUCLEOTIDE SEQUENCE [LARGE SCALE GENOMIC DNA]</scope>
    <source>
        <strain evidence="3">cv. Huhao1</strain>
        <tissue evidence="2">Leaf</tissue>
    </source>
</reference>
<organism evidence="2 3">
    <name type="scientific">Artemisia annua</name>
    <name type="common">Sweet wormwood</name>
    <dbReference type="NCBI Taxonomy" id="35608"/>
    <lineage>
        <taxon>Eukaryota</taxon>
        <taxon>Viridiplantae</taxon>
        <taxon>Streptophyta</taxon>
        <taxon>Embryophyta</taxon>
        <taxon>Tracheophyta</taxon>
        <taxon>Spermatophyta</taxon>
        <taxon>Magnoliopsida</taxon>
        <taxon>eudicotyledons</taxon>
        <taxon>Gunneridae</taxon>
        <taxon>Pentapetalae</taxon>
        <taxon>asterids</taxon>
        <taxon>campanulids</taxon>
        <taxon>Asterales</taxon>
        <taxon>Asteraceae</taxon>
        <taxon>Asteroideae</taxon>
        <taxon>Anthemideae</taxon>
        <taxon>Artemisiinae</taxon>
        <taxon>Artemisia</taxon>
    </lineage>
</organism>
<dbReference type="AlphaFoldDB" id="A0A2U1PTC1"/>
<comment type="caution">
    <text evidence="2">The sequence shown here is derived from an EMBL/GenBank/DDBJ whole genome shotgun (WGS) entry which is preliminary data.</text>
</comment>
<dbReference type="EMBL" id="PKPP01000757">
    <property type="protein sequence ID" value="PWA89009.1"/>
    <property type="molecule type" value="Genomic_DNA"/>
</dbReference>
<name>A0A2U1PTC1_ARTAN</name>
<proteinExistence type="predicted"/>
<keyword evidence="1" id="KW-1133">Transmembrane helix</keyword>
<evidence type="ECO:0000313" key="2">
    <source>
        <dbReference type="EMBL" id="PWA89009.1"/>
    </source>
</evidence>
<keyword evidence="3" id="KW-1185">Reference proteome</keyword>